<dbReference type="Gene3D" id="3.90.226.10">
    <property type="entry name" value="2-enoyl-CoA Hydratase, Chain A, domain 1"/>
    <property type="match status" value="1"/>
</dbReference>
<comment type="caution">
    <text evidence="8">The sequence shown here is derived from an EMBL/GenBank/DDBJ whole genome shotgun (WGS) entry which is preliminary data.</text>
</comment>
<dbReference type="GO" id="GO:0051117">
    <property type="term" value="F:ATPase binding"/>
    <property type="evidence" value="ECO:0007669"/>
    <property type="project" value="TreeGrafter"/>
</dbReference>
<dbReference type="GO" id="GO:0004176">
    <property type="term" value="F:ATP-dependent peptidase activity"/>
    <property type="evidence" value="ECO:0007669"/>
    <property type="project" value="InterPro"/>
</dbReference>
<evidence type="ECO:0000256" key="6">
    <source>
        <dbReference type="RuleBase" id="RU003567"/>
    </source>
</evidence>
<dbReference type="PRINTS" id="PR00127">
    <property type="entry name" value="CLPPROTEASEP"/>
</dbReference>
<sequence length="358" mass="39022">MNKFWNVRAEGKRAQLDLFGYVGGSKDDPWGKGFNESEFLADFRKIPSDSHLDISINSFGGAVYTGLSIYSLLKAHKGQITFRIDGAAMSAATIITSVPGAKVIMPRGSMMMIHKVSSVAIGTTDDMRKAADDMEKLEENLINIYVEKTGRTVDEIKEKVNAETFFTAEEAVEFGLADEIDETTEVKNTASGSFVMLNGLQVDSRFFANAPKGFIHAEQPQASAVQKEVHKMNLETLKAEHPDLVQAIRNEAISEGAEQERARIQAIEDIAIVGHEDLVNAAKFDGKTTAEALAVQILKADKARGAQMLTARMKDAKALEGIEPEGNEGLNPKAEEKAKQDAEMKAVIEAGARAFARK</sequence>
<dbReference type="PATRIC" id="fig|742823.3.peg.213"/>
<keyword evidence="5" id="KW-0720">Serine protease</keyword>
<dbReference type="GO" id="GO:0004252">
    <property type="term" value="F:serine-type endopeptidase activity"/>
    <property type="evidence" value="ECO:0007669"/>
    <property type="project" value="InterPro"/>
</dbReference>
<evidence type="ECO:0000313" key="8">
    <source>
        <dbReference type="EMBL" id="EKB32207.1"/>
    </source>
</evidence>
<feature type="coiled-coil region" evidence="7">
    <location>
        <begin position="120"/>
        <end position="147"/>
    </location>
</feature>
<evidence type="ECO:0000256" key="5">
    <source>
        <dbReference type="ARBA" id="ARBA00022825"/>
    </source>
</evidence>
<dbReference type="SUPFAM" id="SSF52096">
    <property type="entry name" value="ClpP/crotonase"/>
    <property type="match status" value="1"/>
</dbReference>
<reference evidence="8 9" key="1">
    <citation type="submission" date="2012-05" db="EMBL/GenBank/DDBJ databases">
        <title>The Genome Sequence of Sutterella wadsworthensis 2_1_59BFAA.</title>
        <authorList>
            <consortium name="The Broad Institute Genome Sequencing Platform"/>
            <person name="Earl A."/>
            <person name="Ward D."/>
            <person name="Feldgarden M."/>
            <person name="Gevers D."/>
            <person name="Daigneault M."/>
            <person name="Strauss J."/>
            <person name="Allen-Vercoe E."/>
            <person name="Walker B."/>
            <person name="Young S.K."/>
            <person name="Zeng Q."/>
            <person name="Gargeya S."/>
            <person name="Fitzgerald M."/>
            <person name="Haas B."/>
            <person name="Abouelleil A."/>
            <person name="Alvarado L."/>
            <person name="Arachchi H.M."/>
            <person name="Berlin A.M."/>
            <person name="Chapman S.B."/>
            <person name="Goldberg J."/>
            <person name="Griggs A."/>
            <person name="Gujja S."/>
            <person name="Hansen M."/>
            <person name="Howarth C."/>
            <person name="Imamovic A."/>
            <person name="Larimer J."/>
            <person name="McCowen C."/>
            <person name="Montmayeur A."/>
            <person name="Murphy C."/>
            <person name="Neiman D."/>
            <person name="Pearson M."/>
            <person name="Priest M."/>
            <person name="Roberts A."/>
            <person name="Saif S."/>
            <person name="Shea T."/>
            <person name="Sisk P."/>
            <person name="Sykes S."/>
            <person name="Wortman J."/>
            <person name="Nusbaum C."/>
            <person name="Birren B."/>
        </authorList>
    </citation>
    <scope>NUCLEOTIDE SEQUENCE [LARGE SCALE GENOMIC DNA]</scope>
    <source>
        <strain evidence="8 9">2_1_59BFAA</strain>
    </source>
</reference>
<dbReference type="NCBIfam" id="NF045542">
    <property type="entry name" value="Clp_rel_HeadMat"/>
    <property type="match status" value="1"/>
</dbReference>
<dbReference type="GO" id="GO:0009368">
    <property type="term" value="C:endopeptidase Clp complex"/>
    <property type="evidence" value="ECO:0007669"/>
    <property type="project" value="TreeGrafter"/>
</dbReference>
<accession>K1JX30</accession>
<dbReference type="PANTHER" id="PTHR10381:SF70">
    <property type="entry name" value="ATP-DEPENDENT CLP PROTEASE PROTEOLYTIC SUBUNIT"/>
    <property type="match status" value="1"/>
</dbReference>
<organism evidence="8 9">
    <name type="scientific">Sutterella wadsworthensis 2_1_59BFAA</name>
    <dbReference type="NCBI Taxonomy" id="742823"/>
    <lineage>
        <taxon>Bacteria</taxon>
        <taxon>Pseudomonadati</taxon>
        <taxon>Pseudomonadota</taxon>
        <taxon>Betaproteobacteria</taxon>
        <taxon>Burkholderiales</taxon>
        <taxon>Sutterellaceae</taxon>
        <taxon>Sutterella</taxon>
    </lineage>
</organism>
<keyword evidence="3 8" id="KW-0645">Protease</keyword>
<dbReference type="GO" id="GO:0006515">
    <property type="term" value="P:protein quality control for misfolded or incompletely synthesized proteins"/>
    <property type="evidence" value="ECO:0007669"/>
    <property type="project" value="TreeGrafter"/>
</dbReference>
<dbReference type="EMBL" id="ADMG01000007">
    <property type="protein sequence ID" value="EKB32207.1"/>
    <property type="molecule type" value="Genomic_DNA"/>
</dbReference>
<evidence type="ECO:0000313" key="9">
    <source>
        <dbReference type="Proteomes" id="UP000005835"/>
    </source>
</evidence>
<dbReference type="InterPro" id="IPR029045">
    <property type="entry name" value="ClpP/crotonase-like_dom_sf"/>
</dbReference>
<evidence type="ECO:0000256" key="4">
    <source>
        <dbReference type="ARBA" id="ARBA00022801"/>
    </source>
</evidence>
<keyword evidence="7" id="KW-0175">Coiled coil</keyword>
<name>K1JX30_9BURK</name>
<dbReference type="eggNOG" id="COG0740">
    <property type="taxonomic scope" value="Bacteria"/>
</dbReference>
<dbReference type="AlphaFoldDB" id="K1JX30"/>
<dbReference type="InterPro" id="IPR023562">
    <property type="entry name" value="ClpP/TepA"/>
</dbReference>
<dbReference type="STRING" id="742823.HMPREF9465_00222"/>
<evidence type="ECO:0000256" key="2">
    <source>
        <dbReference type="ARBA" id="ARBA00022490"/>
    </source>
</evidence>
<comment type="similarity">
    <text evidence="1 6">Belongs to the peptidase S14 family.</text>
</comment>
<evidence type="ECO:0000256" key="7">
    <source>
        <dbReference type="SAM" id="Coils"/>
    </source>
</evidence>
<dbReference type="PANTHER" id="PTHR10381">
    <property type="entry name" value="ATP-DEPENDENT CLP PROTEASE PROTEOLYTIC SUBUNIT"/>
    <property type="match status" value="1"/>
</dbReference>
<dbReference type="HOGENOM" id="CLU_052762_0_1_4"/>
<dbReference type="Proteomes" id="UP000005835">
    <property type="component" value="Unassembled WGS sequence"/>
</dbReference>
<dbReference type="InterPro" id="IPR001907">
    <property type="entry name" value="ClpP"/>
</dbReference>
<protein>
    <recommendedName>
        <fullName evidence="6">ATP-dependent Clp protease proteolytic subunit</fullName>
    </recommendedName>
</protein>
<evidence type="ECO:0000256" key="3">
    <source>
        <dbReference type="ARBA" id="ARBA00022670"/>
    </source>
</evidence>
<gene>
    <name evidence="8" type="ORF">HMPREF9465_00222</name>
</gene>
<dbReference type="CDD" id="cd07016">
    <property type="entry name" value="S14_ClpP_1"/>
    <property type="match status" value="1"/>
</dbReference>
<evidence type="ECO:0000256" key="1">
    <source>
        <dbReference type="ARBA" id="ARBA00007039"/>
    </source>
</evidence>
<keyword evidence="4" id="KW-0378">Hydrolase</keyword>
<keyword evidence="9" id="KW-1185">Reference proteome</keyword>
<dbReference type="Pfam" id="PF00574">
    <property type="entry name" value="CLP_protease"/>
    <property type="match status" value="1"/>
</dbReference>
<proteinExistence type="inferred from homology"/>
<keyword evidence="2" id="KW-0963">Cytoplasm</keyword>